<comment type="caution">
    <text evidence="1">The sequence shown here is derived from an EMBL/GenBank/DDBJ whole genome shotgun (WGS) entry which is preliminary data.</text>
</comment>
<dbReference type="Proteomes" id="UP000230002">
    <property type="component" value="Unassembled WGS sequence"/>
</dbReference>
<dbReference type="AlphaFoldDB" id="A0A2G8RVI5"/>
<keyword evidence="2" id="KW-1185">Reference proteome</keyword>
<proteinExistence type="predicted"/>
<sequence>MEPQPYETPLVELALVSSWLAFQWEHGMSDGLADLLAVFSASPLTHLEVVGLCAPVSAETWATVFRMFPSLVSLDAGAEAEGALFAGLREAESESACMESVAWGDCTEAGSRIPACRGLERISVTPYSGLSQTPEQILEPLIHCLRYRAERGIRVKQLYLDLNMRIDGVKRYLPQLEDLVSNVKVKCRRTS</sequence>
<dbReference type="EMBL" id="AYKW01000056">
    <property type="protein sequence ID" value="PIL25338.1"/>
    <property type="molecule type" value="Genomic_DNA"/>
</dbReference>
<protein>
    <submittedName>
        <fullName evidence="1">Uncharacterized protein</fullName>
    </submittedName>
</protein>
<organism evidence="1 2">
    <name type="scientific">Ganoderma sinense ZZ0214-1</name>
    <dbReference type="NCBI Taxonomy" id="1077348"/>
    <lineage>
        <taxon>Eukaryota</taxon>
        <taxon>Fungi</taxon>
        <taxon>Dikarya</taxon>
        <taxon>Basidiomycota</taxon>
        <taxon>Agaricomycotina</taxon>
        <taxon>Agaricomycetes</taxon>
        <taxon>Polyporales</taxon>
        <taxon>Polyporaceae</taxon>
        <taxon>Ganoderma</taxon>
    </lineage>
</organism>
<name>A0A2G8RVI5_9APHY</name>
<reference evidence="1 2" key="1">
    <citation type="journal article" date="2015" name="Sci. Rep.">
        <title>Chromosome-level genome map provides insights into diverse defense mechanisms in the medicinal fungus Ganoderma sinense.</title>
        <authorList>
            <person name="Zhu Y."/>
            <person name="Xu J."/>
            <person name="Sun C."/>
            <person name="Zhou S."/>
            <person name="Xu H."/>
            <person name="Nelson D.R."/>
            <person name="Qian J."/>
            <person name="Song J."/>
            <person name="Luo H."/>
            <person name="Xiang L."/>
            <person name="Li Y."/>
            <person name="Xu Z."/>
            <person name="Ji A."/>
            <person name="Wang L."/>
            <person name="Lu S."/>
            <person name="Hayward A."/>
            <person name="Sun W."/>
            <person name="Li X."/>
            <person name="Schwartz D.C."/>
            <person name="Wang Y."/>
            <person name="Chen S."/>
        </authorList>
    </citation>
    <scope>NUCLEOTIDE SEQUENCE [LARGE SCALE GENOMIC DNA]</scope>
    <source>
        <strain evidence="1 2">ZZ0214-1</strain>
    </source>
</reference>
<dbReference type="OrthoDB" id="10514547at2759"/>
<evidence type="ECO:0000313" key="1">
    <source>
        <dbReference type="EMBL" id="PIL25338.1"/>
    </source>
</evidence>
<gene>
    <name evidence="1" type="ORF">GSI_13227</name>
</gene>
<evidence type="ECO:0000313" key="2">
    <source>
        <dbReference type="Proteomes" id="UP000230002"/>
    </source>
</evidence>
<accession>A0A2G8RVI5</accession>